<keyword evidence="2" id="KW-1185">Reference proteome</keyword>
<dbReference type="PANTHER" id="PTHR21301">
    <property type="entry name" value="REVERSE TRANSCRIPTASE"/>
    <property type="match status" value="1"/>
</dbReference>
<dbReference type="WBParaSite" id="TREG1_111100.1">
    <property type="protein sequence ID" value="TREG1_111100.1"/>
    <property type="gene ID" value="TREG1_111100"/>
</dbReference>
<name>A0AA85IY46_TRIRE</name>
<dbReference type="AlphaFoldDB" id="A0AA85IY46"/>
<evidence type="ECO:0008006" key="4">
    <source>
        <dbReference type="Google" id="ProtNLM"/>
    </source>
</evidence>
<sequence length="200" mass="22252">MAKTLKSPAESNLIPKDTLDELKPSGTHTPRLYGLPKVHKPGIPLLPILDMCQSPYHSTAKCLVKALEPLHRELVKFSVKDVFSFVETAKSLNVKGKKMMSLGVASLFTNVPLLETVNYICDQLIERNIDVGIPSEKVKELLLKCIMNVQFMFNNGFYRQVNGVAMGSPLGPMLAIFSWQSLKMVHSKTRLKGLTIIVDT</sequence>
<organism evidence="2 3">
    <name type="scientific">Trichobilharzia regenti</name>
    <name type="common">Nasal bird schistosome</name>
    <dbReference type="NCBI Taxonomy" id="157069"/>
    <lineage>
        <taxon>Eukaryota</taxon>
        <taxon>Metazoa</taxon>
        <taxon>Spiralia</taxon>
        <taxon>Lophotrochozoa</taxon>
        <taxon>Platyhelminthes</taxon>
        <taxon>Trematoda</taxon>
        <taxon>Digenea</taxon>
        <taxon>Strigeidida</taxon>
        <taxon>Schistosomatoidea</taxon>
        <taxon>Schistosomatidae</taxon>
        <taxon>Trichobilharzia</taxon>
    </lineage>
</organism>
<reference evidence="3" key="2">
    <citation type="submission" date="2023-11" db="UniProtKB">
        <authorList>
            <consortium name="WormBaseParasite"/>
        </authorList>
    </citation>
    <scope>IDENTIFICATION</scope>
</reference>
<evidence type="ECO:0000256" key="1">
    <source>
        <dbReference type="SAM" id="MobiDB-lite"/>
    </source>
</evidence>
<evidence type="ECO:0000313" key="2">
    <source>
        <dbReference type="Proteomes" id="UP000050795"/>
    </source>
</evidence>
<protein>
    <recommendedName>
        <fullName evidence="4">Reverse transcriptase domain-containing protein</fullName>
    </recommendedName>
</protein>
<evidence type="ECO:0000313" key="3">
    <source>
        <dbReference type="WBParaSite" id="TREG1_111100.1"/>
    </source>
</evidence>
<feature type="region of interest" description="Disordered" evidence="1">
    <location>
        <begin position="1"/>
        <end position="28"/>
    </location>
</feature>
<reference evidence="2" key="1">
    <citation type="submission" date="2022-06" db="EMBL/GenBank/DDBJ databases">
        <authorList>
            <person name="Berger JAMES D."/>
            <person name="Berger JAMES D."/>
        </authorList>
    </citation>
    <scope>NUCLEOTIDE SEQUENCE [LARGE SCALE GENOMIC DNA]</scope>
</reference>
<proteinExistence type="predicted"/>
<dbReference type="Proteomes" id="UP000050795">
    <property type="component" value="Unassembled WGS sequence"/>
</dbReference>
<accession>A0AA85IY46</accession>
<dbReference type="PANTHER" id="PTHR21301:SF10">
    <property type="entry name" value="REVERSE TRANSCRIPTASE DOMAIN-CONTAINING PROTEIN"/>
    <property type="match status" value="1"/>
</dbReference>